<proteinExistence type="inferred from homology"/>
<dbReference type="AlphaFoldDB" id="A0A1H2IBG3"/>
<dbReference type="GO" id="GO:0047617">
    <property type="term" value="F:fatty acyl-CoA hydrolase activity"/>
    <property type="evidence" value="ECO:0007669"/>
    <property type="project" value="TreeGrafter"/>
</dbReference>
<dbReference type="PANTHER" id="PTHR31793:SF27">
    <property type="entry name" value="NOVEL THIOESTERASE SUPERFAMILY DOMAIN AND SAPOSIN A-TYPE DOMAIN CONTAINING PROTEIN (0610012H03RIK)"/>
    <property type="match status" value="1"/>
</dbReference>
<keyword evidence="2" id="KW-0378">Hydrolase</keyword>
<dbReference type="CDD" id="cd00586">
    <property type="entry name" value="4HBT"/>
    <property type="match status" value="1"/>
</dbReference>
<dbReference type="PANTHER" id="PTHR31793">
    <property type="entry name" value="4-HYDROXYBENZOYL-COA THIOESTERASE FAMILY MEMBER"/>
    <property type="match status" value="1"/>
</dbReference>
<dbReference type="RefSeq" id="WP_014959078.1">
    <property type="nucleotide sequence ID" value="NZ_FNLL01000008.1"/>
</dbReference>
<dbReference type="Gene3D" id="3.10.129.10">
    <property type="entry name" value="Hotdog Thioesterase"/>
    <property type="match status" value="1"/>
</dbReference>
<gene>
    <name evidence="3" type="ORF">SAMN04487931_10854</name>
</gene>
<evidence type="ECO:0000313" key="3">
    <source>
        <dbReference type="EMBL" id="SDU41414.1"/>
    </source>
</evidence>
<evidence type="ECO:0000256" key="2">
    <source>
        <dbReference type="ARBA" id="ARBA00022801"/>
    </source>
</evidence>
<evidence type="ECO:0000256" key="1">
    <source>
        <dbReference type="ARBA" id="ARBA00005953"/>
    </source>
</evidence>
<dbReference type="InterPro" id="IPR029069">
    <property type="entry name" value="HotDog_dom_sf"/>
</dbReference>
<keyword evidence="4" id="KW-1185">Reference proteome</keyword>
<dbReference type="Pfam" id="PF13279">
    <property type="entry name" value="4HBT_2"/>
    <property type="match status" value="1"/>
</dbReference>
<protein>
    <submittedName>
        <fullName evidence="3">4-hydroxybenzoyl-CoA thioesterase</fullName>
    </submittedName>
</protein>
<sequence length="143" mass="16854">MLFRVPIKVCFSDIDNAGIVYYPRFMHYFHLAIEEFFDSMLGISYAEVLHKRNLSLPTVHLESDFHRKMKYGDQIDMEVRVIKIGKSSISWGYRGYLNGEENEIVVEGSNVTVCLRTDNFEKVDVPQWLRKDLTAYMEEFDKK</sequence>
<dbReference type="SUPFAM" id="SSF54637">
    <property type="entry name" value="Thioesterase/thiol ester dehydrase-isomerase"/>
    <property type="match status" value="1"/>
</dbReference>
<accession>A0A1H2IBG3</accession>
<reference evidence="4" key="1">
    <citation type="submission" date="2016-10" db="EMBL/GenBank/DDBJ databases">
        <authorList>
            <person name="Varghese N."/>
            <person name="Submissions S."/>
        </authorList>
    </citation>
    <scope>NUCLEOTIDE SEQUENCE [LARGE SCALE GENOMIC DNA]</scope>
    <source>
        <strain evidence="4">DSM 3384</strain>
    </source>
</reference>
<dbReference type="InterPro" id="IPR006684">
    <property type="entry name" value="YbgC/YbaW"/>
</dbReference>
<comment type="similarity">
    <text evidence="1">Belongs to the 4-hydroxybenzoyl-CoA thioesterase family.</text>
</comment>
<dbReference type="InterPro" id="IPR050563">
    <property type="entry name" value="4-hydroxybenzoyl-CoA_TE"/>
</dbReference>
<dbReference type="EMBL" id="FNLL01000008">
    <property type="protein sequence ID" value="SDU41414.1"/>
    <property type="molecule type" value="Genomic_DNA"/>
</dbReference>
<evidence type="ECO:0000313" key="4">
    <source>
        <dbReference type="Proteomes" id="UP000199608"/>
    </source>
</evidence>
<organism evidence="3 4">
    <name type="scientific">Desulfobacula phenolica</name>
    <dbReference type="NCBI Taxonomy" id="90732"/>
    <lineage>
        <taxon>Bacteria</taxon>
        <taxon>Pseudomonadati</taxon>
        <taxon>Thermodesulfobacteriota</taxon>
        <taxon>Desulfobacteria</taxon>
        <taxon>Desulfobacterales</taxon>
        <taxon>Desulfobacteraceae</taxon>
        <taxon>Desulfobacula</taxon>
    </lineage>
</organism>
<name>A0A1H2IBG3_9BACT</name>
<dbReference type="Proteomes" id="UP000199608">
    <property type="component" value="Unassembled WGS sequence"/>
</dbReference>
<dbReference type="PIRSF" id="PIRSF003230">
    <property type="entry name" value="YbgC"/>
    <property type="match status" value="1"/>
</dbReference>